<dbReference type="InterPro" id="IPR013762">
    <property type="entry name" value="Integrase-like_cat_sf"/>
</dbReference>
<gene>
    <name evidence="3" type="ORF">S01H1_85551</name>
</gene>
<feature type="non-terminal residue" evidence="3">
    <location>
        <position position="82"/>
    </location>
</feature>
<evidence type="ECO:0000259" key="2">
    <source>
        <dbReference type="PROSITE" id="PS51898"/>
    </source>
</evidence>
<evidence type="ECO:0000313" key="3">
    <source>
        <dbReference type="EMBL" id="GAG41959.1"/>
    </source>
</evidence>
<feature type="non-terminal residue" evidence="3">
    <location>
        <position position="1"/>
    </location>
</feature>
<protein>
    <recommendedName>
        <fullName evidence="2">Tyr recombinase domain-containing protein</fullName>
    </recommendedName>
</protein>
<dbReference type="GO" id="GO:0003677">
    <property type="term" value="F:DNA binding"/>
    <property type="evidence" value="ECO:0007669"/>
    <property type="project" value="InterPro"/>
</dbReference>
<dbReference type="Pfam" id="PF00589">
    <property type="entry name" value="Phage_integrase"/>
    <property type="match status" value="1"/>
</dbReference>
<keyword evidence="1" id="KW-0233">DNA recombination</keyword>
<dbReference type="InterPro" id="IPR002104">
    <property type="entry name" value="Integrase_catalytic"/>
</dbReference>
<dbReference type="AlphaFoldDB" id="X0XFM6"/>
<proteinExistence type="predicted"/>
<organism evidence="3">
    <name type="scientific">marine sediment metagenome</name>
    <dbReference type="NCBI Taxonomy" id="412755"/>
    <lineage>
        <taxon>unclassified sequences</taxon>
        <taxon>metagenomes</taxon>
        <taxon>ecological metagenomes</taxon>
    </lineage>
</organism>
<sequence>QTLKAIAAYLVGARADSNCRTLFLNITAPYIPVTPTTVSRYISALMRAAGLKSTAYWLRHTYAQNLLESGVSIFEIKEMMGH</sequence>
<dbReference type="GO" id="GO:0015074">
    <property type="term" value="P:DNA integration"/>
    <property type="evidence" value="ECO:0007669"/>
    <property type="project" value="InterPro"/>
</dbReference>
<comment type="caution">
    <text evidence="3">The sequence shown here is derived from an EMBL/GenBank/DDBJ whole genome shotgun (WGS) entry which is preliminary data.</text>
</comment>
<name>X0XFM6_9ZZZZ</name>
<dbReference type="PROSITE" id="PS51898">
    <property type="entry name" value="TYR_RECOMBINASE"/>
    <property type="match status" value="1"/>
</dbReference>
<accession>X0XFM6</accession>
<dbReference type="GO" id="GO:0006310">
    <property type="term" value="P:DNA recombination"/>
    <property type="evidence" value="ECO:0007669"/>
    <property type="project" value="UniProtKB-KW"/>
</dbReference>
<dbReference type="Gene3D" id="1.10.443.10">
    <property type="entry name" value="Intergrase catalytic core"/>
    <property type="match status" value="1"/>
</dbReference>
<dbReference type="EMBL" id="BARS01058804">
    <property type="protein sequence ID" value="GAG41959.1"/>
    <property type="molecule type" value="Genomic_DNA"/>
</dbReference>
<dbReference type="InterPro" id="IPR011010">
    <property type="entry name" value="DNA_brk_join_enz"/>
</dbReference>
<evidence type="ECO:0000256" key="1">
    <source>
        <dbReference type="ARBA" id="ARBA00023172"/>
    </source>
</evidence>
<feature type="domain" description="Tyr recombinase" evidence="2">
    <location>
        <begin position="1"/>
        <end position="82"/>
    </location>
</feature>
<reference evidence="3" key="1">
    <citation type="journal article" date="2014" name="Front. Microbiol.">
        <title>High frequency of phylogenetically diverse reductive dehalogenase-homologous genes in deep subseafloor sedimentary metagenomes.</title>
        <authorList>
            <person name="Kawai M."/>
            <person name="Futagami T."/>
            <person name="Toyoda A."/>
            <person name="Takaki Y."/>
            <person name="Nishi S."/>
            <person name="Hori S."/>
            <person name="Arai W."/>
            <person name="Tsubouchi T."/>
            <person name="Morono Y."/>
            <person name="Uchiyama I."/>
            <person name="Ito T."/>
            <person name="Fujiyama A."/>
            <person name="Inagaki F."/>
            <person name="Takami H."/>
        </authorList>
    </citation>
    <scope>NUCLEOTIDE SEQUENCE</scope>
    <source>
        <strain evidence="3">Expedition CK06-06</strain>
    </source>
</reference>
<dbReference type="SUPFAM" id="SSF56349">
    <property type="entry name" value="DNA breaking-rejoining enzymes"/>
    <property type="match status" value="1"/>
</dbReference>